<feature type="compositionally biased region" description="Acidic residues" evidence="1">
    <location>
        <begin position="3239"/>
        <end position="3248"/>
    </location>
</feature>
<feature type="compositionally biased region" description="Basic and acidic residues" evidence="1">
    <location>
        <begin position="1714"/>
        <end position="1727"/>
    </location>
</feature>
<feature type="compositionally biased region" description="Basic and acidic residues" evidence="1">
    <location>
        <begin position="1184"/>
        <end position="1195"/>
    </location>
</feature>
<feature type="region of interest" description="Disordered" evidence="1">
    <location>
        <begin position="1433"/>
        <end position="1491"/>
    </location>
</feature>
<feature type="compositionally biased region" description="Basic and acidic residues" evidence="1">
    <location>
        <begin position="3599"/>
        <end position="3611"/>
    </location>
</feature>
<feature type="region of interest" description="Disordered" evidence="1">
    <location>
        <begin position="3553"/>
        <end position="3611"/>
    </location>
</feature>
<feature type="region of interest" description="Disordered" evidence="1">
    <location>
        <begin position="773"/>
        <end position="822"/>
    </location>
</feature>
<feature type="compositionally biased region" description="Pro residues" evidence="1">
    <location>
        <begin position="62"/>
        <end position="81"/>
    </location>
</feature>
<feature type="compositionally biased region" description="Basic residues" evidence="1">
    <location>
        <begin position="1478"/>
        <end position="1491"/>
    </location>
</feature>
<feature type="compositionally biased region" description="Basic and acidic residues" evidence="1">
    <location>
        <begin position="440"/>
        <end position="449"/>
    </location>
</feature>
<feature type="region of interest" description="Disordered" evidence="1">
    <location>
        <begin position="686"/>
        <end position="717"/>
    </location>
</feature>
<feature type="region of interest" description="Disordered" evidence="1">
    <location>
        <begin position="3378"/>
        <end position="3399"/>
    </location>
</feature>
<protein>
    <submittedName>
        <fullName evidence="2">Uncharacterized protein</fullName>
    </submittedName>
</protein>
<feature type="region of interest" description="Disordered" evidence="1">
    <location>
        <begin position="1054"/>
        <end position="1141"/>
    </location>
</feature>
<evidence type="ECO:0000256" key="1">
    <source>
        <dbReference type="SAM" id="MobiDB-lite"/>
    </source>
</evidence>
<feature type="region of interest" description="Disordered" evidence="1">
    <location>
        <begin position="62"/>
        <end position="107"/>
    </location>
</feature>
<organism evidence="2 3">
    <name type="scientific">Kipferlia bialata</name>
    <dbReference type="NCBI Taxonomy" id="797122"/>
    <lineage>
        <taxon>Eukaryota</taxon>
        <taxon>Metamonada</taxon>
        <taxon>Carpediemonas-like organisms</taxon>
        <taxon>Kipferlia</taxon>
    </lineage>
</organism>
<feature type="region of interest" description="Disordered" evidence="1">
    <location>
        <begin position="861"/>
        <end position="894"/>
    </location>
</feature>
<feature type="region of interest" description="Disordered" evidence="1">
    <location>
        <begin position="1560"/>
        <end position="1587"/>
    </location>
</feature>
<dbReference type="InterPro" id="IPR013083">
    <property type="entry name" value="Znf_RING/FYVE/PHD"/>
</dbReference>
<feature type="region of interest" description="Disordered" evidence="1">
    <location>
        <begin position="1"/>
        <end position="30"/>
    </location>
</feature>
<feature type="compositionally biased region" description="Acidic residues" evidence="1">
    <location>
        <begin position="2455"/>
        <end position="2469"/>
    </location>
</feature>
<feature type="compositionally biased region" description="Low complexity" evidence="1">
    <location>
        <begin position="1774"/>
        <end position="1798"/>
    </location>
</feature>
<feature type="region of interest" description="Disordered" evidence="1">
    <location>
        <begin position="439"/>
        <end position="458"/>
    </location>
</feature>
<feature type="region of interest" description="Disordered" evidence="1">
    <location>
        <begin position="2300"/>
        <end position="2331"/>
    </location>
</feature>
<feature type="compositionally biased region" description="Low complexity" evidence="1">
    <location>
        <begin position="3382"/>
        <end position="3396"/>
    </location>
</feature>
<feature type="compositionally biased region" description="Pro residues" evidence="1">
    <location>
        <begin position="3735"/>
        <end position="3745"/>
    </location>
</feature>
<feature type="compositionally biased region" description="Basic and acidic residues" evidence="1">
    <location>
        <begin position="1439"/>
        <end position="1457"/>
    </location>
</feature>
<comment type="caution">
    <text evidence="2">The sequence shown here is derived from an EMBL/GenBank/DDBJ whole genome shotgun (WGS) entry which is preliminary data.</text>
</comment>
<feature type="compositionally biased region" description="Low complexity" evidence="1">
    <location>
        <begin position="1907"/>
        <end position="1921"/>
    </location>
</feature>
<dbReference type="Proteomes" id="UP000265618">
    <property type="component" value="Unassembled WGS sequence"/>
</dbReference>
<feature type="compositionally biased region" description="Basic and acidic residues" evidence="1">
    <location>
        <begin position="3469"/>
        <end position="3478"/>
    </location>
</feature>
<feature type="region of interest" description="Disordered" evidence="1">
    <location>
        <begin position="2448"/>
        <end position="2473"/>
    </location>
</feature>
<accession>A0A9K3CPU8</accession>
<keyword evidence="3" id="KW-1185">Reference proteome</keyword>
<evidence type="ECO:0000313" key="3">
    <source>
        <dbReference type="Proteomes" id="UP000265618"/>
    </source>
</evidence>
<feature type="region of interest" description="Disordered" evidence="1">
    <location>
        <begin position="2874"/>
        <end position="2895"/>
    </location>
</feature>
<feature type="region of interest" description="Disordered" evidence="1">
    <location>
        <begin position="999"/>
        <end position="1020"/>
    </location>
</feature>
<feature type="region of interest" description="Disordered" evidence="1">
    <location>
        <begin position="2814"/>
        <end position="2840"/>
    </location>
</feature>
<feature type="region of interest" description="Disordered" evidence="1">
    <location>
        <begin position="1173"/>
        <end position="1195"/>
    </location>
</feature>
<feature type="compositionally biased region" description="Basic and acidic residues" evidence="1">
    <location>
        <begin position="809"/>
        <end position="822"/>
    </location>
</feature>
<feature type="compositionally biased region" description="Basic residues" evidence="1">
    <location>
        <begin position="3709"/>
        <end position="3726"/>
    </location>
</feature>
<reference evidence="2 3" key="1">
    <citation type="journal article" date="2018" name="PLoS ONE">
        <title>The draft genome of Kipferlia bialata reveals reductive genome evolution in fornicate parasites.</title>
        <authorList>
            <person name="Tanifuji G."/>
            <person name="Takabayashi S."/>
            <person name="Kume K."/>
            <person name="Takagi M."/>
            <person name="Nakayama T."/>
            <person name="Kamikawa R."/>
            <person name="Inagaki Y."/>
            <person name="Hashimoto T."/>
        </authorList>
    </citation>
    <scope>NUCLEOTIDE SEQUENCE [LARGE SCALE GENOMIC DNA]</scope>
    <source>
        <strain evidence="2">NY0173</strain>
    </source>
</reference>
<gene>
    <name evidence="2" type="ORF">KIPB_000059</name>
</gene>
<feature type="compositionally biased region" description="Low complexity" evidence="1">
    <location>
        <begin position="3227"/>
        <end position="3238"/>
    </location>
</feature>
<feature type="region of interest" description="Disordered" evidence="1">
    <location>
        <begin position="1698"/>
        <end position="1947"/>
    </location>
</feature>
<feature type="compositionally biased region" description="Low complexity" evidence="1">
    <location>
        <begin position="2820"/>
        <end position="2837"/>
    </location>
</feature>
<dbReference type="EMBL" id="BDIP01000004">
    <property type="protein sequence ID" value="GIQ79414.1"/>
    <property type="molecule type" value="Genomic_DNA"/>
</dbReference>
<feature type="compositionally biased region" description="Basic and acidic residues" evidence="1">
    <location>
        <begin position="1054"/>
        <end position="1064"/>
    </location>
</feature>
<feature type="compositionally biased region" description="Acidic residues" evidence="1">
    <location>
        <begin position="2320"/>
        <end position="2331"/>
    </location>
</feature>
<sequence>MAPKSSQRGKHRKSGASHGSKAARDVAPPTGLYTMSHAIASLTSNGHCEARAPPPCLDTVPPPPVLSMFPDVPPHIPPAPEQVPSEGAEGAEGEGKEEEAPLRPSQTVSLHVRESLDATVSDASLSGPSCDNAMHLTALYLCAPAYEDCPPCSSGSYPRGSAGPAPLSRLHYAASFRLAAWLMGAGAKGISKAGLEAHTQVSLYRNKGKKGLTQRQAEGCSAAQGTISIAPSHLIPLPVHLRPAAYLLCLSILSGGVGGARTHTHSTVVFEQLVAHITQDRTGAEGEGDGYMDATSPLRSVSDDVAPVLPLVRPGTPLQTIVPSIAMHPGLLGIANSVEVAFINSVLFPHDRDCIAPYPYQAPPSSILLTPTALALSGQAFAAAHAAPSPVSDRPLPLGLDTGTDCSLYSSLVHVPVNMGVRGHSVLRAVGDRYFQSRHGGVERQRERQGLGSSTDPSYGLYQEVERLGNDVRDRERRLLTQPPVTTSSASASIQNGHLTLPAYLTSLSHARLALSRCVTAAEALVCLSEYGTPIRQSLGPGVIAAVTTADILRHAHLIRCEYVASLLRVGSEGNPAEDAAMATDLYRGAPLPPSLPLSVVHRWDTVMDVVRVGYSDLSTRGMPLKRWERRLITYCRHVRVEVFSPSSLGLFRCVYLIGAWLETDSLSLATEHSLPHWYCHTQRQAEGDGEAGAKAQGTEATEATEDTSAADPRPSVNWTVGREAWEHVGRSRFQERNKERLKRMTSYTAKHSASLPANRGPFFDGVHVTPTPHTGSQDASGGDGHTPSVQGLHHMGCLDPHSLIPRGGDGEGEREKRGREAERHRVLLGMEAECRTSPLSVPAPAGTWHHLTQSLSACMADTPHPTHTPRRGLRGKGASQGRDRMRERQRERHLSSAFVANKVLFGAVRSALSDTGLPTLGEVFCTHRPLSLVTRIPGVPGVTNPSTHTLLIRRFPYHRVERPDTPEPVLCRMHVKDSVIQYRHMYRHLYKDRDAKECTPSETCAAKGSDLGSEGVSKPVPSPHSLVPFSLEETLTGSDLALRVTQIAHGGMRGRETEGENRGHFAQGTEVPSTTKGVSVSEGAGAEHGEGAPSTHGHRQGEREKKGGAVPFPLRVAVPLSVPSDPTPAASGGYPHTVPQSLTPADESYTAYLDRAQCLSAPLAMGACGWGESEEEEEEGEAEREREAGEKRPLARRSDTIGLPVLRISVPPSGVSTSIRHVLRPQSAIEWEGREKEVLLREGDSSTLSHLRVRVGVDGIPNPTSLSIREAIRGLEAPEEESHAAPSPVGTRVGMAVAEVDSTQPLRMGLVRDIECVDMGLCDTPSDTAVHQEAMTKRHVRESTCLPVLETSPFCGSMHGLASVCTDGALNSVVGLGSSAGMPEKEPRTQVPLHHFHLAAGWVLGSEALPSVLCPDGIEITTREAMDRQIHGAGGDTEVPKAESVRTVGEGEKPQEGTEATIVSVSDAGDGGASKTQGKKTKTKGKKAKKATPHLDAIMRMDLPTLDKSLIEMLAQSDEADILEESIAQIKAHKFSMADYKANVLDKIAEACLAAESESEADEVGGDAVTAKAAPVSERERERETEVEDVDAVSTLVSDTAATLSDTFRGRDISSGTPIPDMAQLEREFLDLLTDESGTISPSLFQKGLFGLRESLLKGGAEDPSCPITSGLIRAASLCSGGVDAIGALSSLVPMLFGDEGEGEGEDSASGPKEGEREGKEGEDKGAVPAVSEATGDETPTPELAKGEETATEAPSVKPTPTETGTEGEGEGESVPVVPMAPTDAAPSSTPTPTPAKAKAKTQGRQRPEVRSRTTKGKTRAKASKKGKKTKTVKGKGKAVKPRPKPEEAVPPPPTEAEVVPVADTTTTTDTPESGAQTQAQTEVHVETEASTDVSDVSAPESRVQSETPSGATTPPSSSEGEGESAEGEDVADDAASPASAPVPDPVSQAALHLGLMHEYTEQHQPRLALAVSSALSSLAQAAPELAQCTPLREVFEGANPGTLIGHITHAACAHGYCATTVYPLTKEGREPISTMVAQLLWANASQTFGDTDHPVYPHLAALLGGCLRIEDTALFARNVLAVLTQAVSAYIHTHLVHTPQSSTLLMQCSLANRVVVQGGVPITRQSIERAGLLRQGIRHQVLSVLSKEAGQECLAATSSVFCLPYVEFRVRSTYMQALGMRDALRHRSANDQAFVLSVCAADIDPCYLRMYVQNMPKGRLKKLFKTTTQQVQQHLAWSAGQMRSILHEAGPSSGQGGLGAGPRVFSTPPCGKEVLPILAAIETDTEGTGRLSVPDLGEWVGGSDPAGEEGAETPPTDGEAEADEEEDMEREMERETRRQMAEEDRVVGIIASLSAKLHQTVLDTRGEGASKADHGLGPICHSVLASFLLEDVPNVKERVSQLVSELDGTPEALEFLLLLDRLSSTHRHARRLADRHLYDRLTVPVDMGGQTETETEGETEGEGDTDGEGAQADETAVHNHPLYGDVRYLALIDMLYGDTYEPGCHLLANVDQERQRLQDKETAAGTLPGLSNALSTDMACNQYVAGELQRCATNRVALSSVTKATLGCHPLSHELLLSYLGVAPGVLGETGQGAGGAEGEDTGELTVREALQMSGSSKPFPDKPVTQRVLYAYISSLLAVEVSPTTTPHSPVAQSRLAVQLCDRLVVREAPEAKAGPANNQKDMADQVEVVYQSQSHGDITTCPSEGVALSLSLKAVVGAFVRDTGIHAAYLDWVAGAEAEGDAGDKEGPETDTPGDRERAAIHSSKLYSGVLSLLPLFPSLVAELRQRVLATMLGHYLYLAVGQSQPLLSEEEEAQTKAAAEAAAEGDADAGSAVQDAQRDKVQARAAQRLRCVDICVRCWRVLMPEGPVTTSAAGVPTDTTDSEPSAAESLSVSLSSTVERQSRALSTALTTMPSEAGPSDIMQCLFRITSGQGVEEGKDIWGRDAKGETKSTPDSSSAHAPSLSASVLTALTSGWLCAHSVSCSSVIGGMGKGKGKAEASPADLTAKLVAGAMYIKDIAAHPVTAEREKLNQIVRTNIATVVGIEHARSDFVGSGPLSDLHLLGLYHRLGVVEADECGVEGEGVSSDSPTPQGIAVSAPAAQVLSSSLSDTESTAMTLEQRHMVAAWQGDCVGIPYALRQRVLHATKARQGMGGLSKAALKKAVKRAHTQSGPNYTEHLDVLHGFVLSLFAYSIVNQFSIDIGAAYLLRTKSKAKPRRVEAPKAPTLPAAPAEAEGEGEGEGEGETKADTPPLVETTPPVPTVPKVRSPTESVHSLVLAKGSKGGVSMCEPTMPVVGRMALLHPSPTPLLLSVWMGRLRHALLHVHQLSLSPTSPIPYPLTWSVLLECVAHLDPTLTALPTDWRIGDTGSALPPIKGTTDTPTPSTSGVTTLATGSSPRPYTGTCFDIALLRWYMCAQVAESALFCTMYMPVAAAPVSYAAQLACLEYLTMVLSIEGEKVADGEAEAAEKTGDAEAESETGGDKSEVPSLVGQRDRLIDMMVGVMGINPCTPEETGPGSVPLDPMYVTPLYALFPSLQSVQTSMQRVPTMPTHPVQPGTDSAPAEGVAPAVPTSSSATPHRLSLSEGVTEADEVVPRPQRDRERERQTCLALVRGAYTRMCDQAACVVEPVLAAPSMPTMPSDPASPPSAYTCTRCRARPAEVAVVPCGHLLCSACTGSVVNVTVEAGAGGVTDTDTPANKPAPKAKGKGKGKGKKGKGKGKGGSAPAVDPAPPKPAPSPLGPPCTCGVCRASGHATPLPTHLVTLSTSYAAGVESLTKSWVGVQSKLAVILQNISGPAHMSPQEMDNTPTGHTLQY</sequence>
<feature type="region of interest" description="Disordered" evidence="1">
    <location>
        <begin position="3694"/>
        <end position="3745"/>
    </location>
</feature>
<evidence type="ECO:0000313" key="2">
    <source>
        <dbReference type="EMBL" id="GIQ79414.1"/>
    </source>
</evidence>
<feature type="compositionally biased region" description="Low complexity" evidence="1">
    <location>
        <begin position="1935"/>
        <end position="1947"/>
    </location>
</feature>
<feature type="region of interest" description="Disordered" evidence="1">
    <location>
        <begin position="3218"/>
        <end position="3272"/>
    </location>
</feature>
<feature type="compositionally biased region" description="Acidic residues" evidence="1">
    <location>
        <begin position="1173"/>
        <end position="1183"/>
    </location>
</feature>
<feature type="region of interest" description="Disordered" evidence="1">
    <location>
        <begin position="3469"/>
        <end position="3495"/>
    </location>
</feature>
<feature type="compositionally biased region" description="Low complexity" evidence="1">
    <location>
        <begin position="3255"/>
        <end position="3272"/>
    </location>
</feature>
<dbReference type="Gene3D" id="3.30.40.10">
    <property type="entry name" value="Zinc/RING finger domain, C3HC4 (zinc finger)"/>
    <property type="match status" value="1"/>
</dbReference>
<name>A0A9K3CPU8_9EUKA</name>
<feature type="compositionally biased region" description="Low complexity" evidence="1">
    <location>
        <begin position="1857"/>
        <end position="1874"/>
    </location>
</feature>
<feature type="compositionally biased region" description="Acidic residues" evidence="1">
    <location>
        <begin position="1922"/>
        <end position="1934"/>
    </location>
</feature>
<feature type="compositionally biased region" description="Basic residues" evidence="1">
    <location>
        <begin position="1814"/>
        <end position="1844"/>
    </location>
</feature>
<feature type="compositionally biased region" description="Basic and acidic residues" evidence="1">
    <location>
        <begin position="882"/>
        <end position="894"/>
    </location>
</feature>
<proteinExistence type="predicted"/>
<feature type="compositionally biased region" description="Low complexity" evidence="1">
    <location>
        <begin position="693"/>
        <end position="711"/>
    </location>
</feature>